<organism evidence="3 4">
    <name type="scientific">Bacteroides nordii</name>
    <dbReference type="NCBI Taxonomy" id="291645"/>
    <lineage>
        <taxon>Bacteria</taxon>
        <taxon>Pseudomonadati</taxon>
        <taxon>Bacteroidota</taxon>
        <taxon>Bacteroidia</taxon>
        <taxon>Bacteroidales</taxon>
        <taxon>Bacteroidaceae</taxon>
        <taxon>Bacteroides</taxon>
    </lineage>
</organism>
<dbReference type="AlphaFoldDB" id="A0A413VDV1"/>
<feature type="domain" description="HU" evidence="2">
    <location>
        <begin position="1"/>
        <end position="122"/>
    </location>
</feature>
<evidence type="ECO:0000313" key="3">
    <source>
        <dbReference type="EMBL" id="RHB31761.1"/>
    </source>
</evidence>
<dbReference type="Proteomes" id="UP000284379">
    <property type="component" value="Unassembled WGS sequence"/>
</dbReference>
<dbReference type="NCBIfam" id="TIGR01201">
    <property type="entry name" value="HU_rel"/>
    <property type="match status" value="1"/>
</dbReference>
<dbReference type="InterPro" id="IPR005902">
    <property type="entry name" value="HU_DNA-bd_put"/>
</dbReference>
<dbReference type="Gene3D" id="4.10.520.10">
    <property type="entry name" value="IHF-like DNA-binding proteins"/>
    <property type="match status" value="1"/>
</dbReference>
<dbReference type="GeneID" id="69504627"/>
<dbReference type="Pfam" id="PF18291">
    <property type="entry name" value="HU-HIG"/>
    <property type="match status" value="1"/>
</dbReference>
<dbReference type="RefSeq" id="WP_002558783.1">
    <property type="nucleotide sequence ID" value="NZ_CABJFV010000021.1"/>
</dbReference>
<protein>
    <submittedName>
        <fullName evidence="3">DNA-binding protein</fullName>
    </submittedName>
</protein>
<dbReference type="InterPro" id="IPR041607">
    <property type="entry name" value="HU-HIG"/>
</dbReference>
<evidence type="ECO:0000259" key="2">
    <source>
        <dbReference type="Pfam" id="PF18291"/>
    </source>
</evidence>
<reference evidence="3 4" key="1">
    <citation type="submission" date="2018-08" db="EMBL/GenBank/DDBJ databases">
        <title>A genome reference for cultivated species of the human gut microbiota.</title>
        <authorList>
            <person name="Zou Y."/>
            <person name="Xue W."/>
            <person name="Luo G."/>
        </authorList>
    </citation>
    <scope>NUCLEOTIDE SEQUENCE [LARGE SCALE GENOMIC DNA]</scope>
    <source>
        <strain evidence="3 4">AM40-30BH</strain>
    </source>
</reference>
<dbReference type="SUPFAM" id="SSF47729">
    <property type="entry name" value="IHF-like DNA-binding proteins"/>
    <property type="match status" value="1"/>
</dbReference>
<comment type="caution">
    <text evidence="3">The sequence shown here is derived from an EMBL/GenBank/DDBJ whole genome shotgun (WGS) entry which is preliminary data.</text>
</comment>
<dbReference type="EMBL" id="QSGO01000021">
    <property type="protein sequence ID" value="RHB31761.1"/>
    <property type="molecule type" value="Genomic_DNA"/>
</dbReference>
<sequence length="152" mass="16684">MSINYVVTKKVDKTKGEVKVRYYATTRAMQKKPVDSSQIAMQLAERSSLQDGDVMSVLTQLSGIIAGHLHEGRTVSIDGLGNFFPTISSEGVEKPEECTADKVWVARIGFKAAPAFLKKVRIKTKFISIQLQEGRKAAAKKKKKAAEAGNEK</sequence>
<dbReference type="InterPro" id="IPR010992">
    <property type="entry name" value="IHF-like_DNA-bd_dom_sf"/>
</dbReference>
<proteinExistence type="predicted"/>
<name>A0A413VDV1_9BACE</name>
<accession>A0A413VDV1</accession>
<evidence type="ECO:0000256" key="1">
    <source>
        <dbReference type="ARBA" id="ARBA00023125"/>
    </source>
</evidence>
<evidence type="ECO:0000313" key="4">
    <source>
        <dbReference type="Proteomes" id="UP000284379"/>
    </source>
</evidence>
<dbReference type="GO" id="GO:0003677">
    <property type="term" value="F:DNA binding"/>
    <property type="evidence" value="ECO:0007669"/>
    <property type="project" value="UniProtKB-KW"/>
</dbReference>
<gene>
    <name evidence="3" type="ORF">DW888_17685</name>
</gene>
<keyword evidence="1 3" id="KW-0238">DNA-binding</keyword>